<dbReference type="PANTHER" id="PTHR34069:SF2">
    <property type="entry name" value="BETA-KETOACYL-[ACYL-CARRIER-PROTEIN] SYNTHASE III"/>
    <property type="match status" value="1"/>
</dbReference>
<dbReference type="STRING" id="910347.SAMN05421773_10747"/>
<dbReference type="SUPFAM" id="SSF53901">
    <property type="entry name" value="Thiolase-like"/>
    <property type="match status" value="1"/>
</dbReference>
<gene>
    <name evidence="4" type="ORF">SAMN05421773_10747</name>
</gene>
<dbReference type="Proteomes" id="UP000199207">
    <property type="component" value="Unassembled WGS sequence"/>
</dbReference>
<evidence type="ECO:0000313" key="5">
    <source>
        <dbReference type="Proteomes" id="UP000199207"/>
    </source>
</evidence>
<evidence type="ECO:0000313" key="4">
    <source>
        <dbReference type="EMBL" id="SFC88503.1"/>
    </source>
</evidence>
<dbReference type="GO" id="GO:0044550">
    <property type="term" value="P:secondary metabolite biosynthetic process"/>
    <property type="evidence" value="ECO:0007669"/>
    <property type="project" value="TreeGrafter"/>
</dbReference>
<dbReference type="EMBL" id="FOLM01000007">
    <property type="protein sequence ID" value="SFC88503.1"/>
    <property type="molecule type" value="Genomic_DNA"/>
</dbReference>
<dbReference type="Gene3D" id="3.40.47.10">
    <property type="match status" value="2"/>
</dbReference>
<keyword evidence="1" id="KW-0808">Transferase</keyword>
<keyword evidence="2" id="KW-0012">Acyltransferase</keyword>
<name>A0A1I1N0Y3_9ACTN</name>
<evidence type="ECO:0000256" key="2">
    <source>
        <dbReference type="ARBA" id="ARBA00023315"/>
    </source>
</evidence>
<dbReference type="InterPro" id="IPR013747">
    <property type="entry name" value="ACP_syn_III_C"/>
</dbReference>
<dbReference type="GO" id="GO:0016747">
    <property type="term" value="F:acyltransferase activity, transferring groups other than amino-acyl groups"/>
    <property type="evidence" value="ECO:0007669"/>
    <property type="project" value="UniProtKB-ARBA"/>
</dbReference>
<feature type="domain" description="Beta-ketoacyl-[acyl-carrier-protein] synthase III C-terminal" evidence="3">
    <location>
        <begin position="224"/>
        <end position="312"/>
    </location>
</feature>
<dbReference type="AlphaFoldDB" id="A0A1I1N0Y3"/>
<reference evidence="4 5" key="1">
    <citation type="submission" date="2016-10" db="EMBL/GenBank/DDBJ databases">
        <authorList>
            <person name="de Groot N.N."/>
        </authorList>
    </citation>
    <scope>NUCLEOTIDE SEQUENCE [LARGE SCALE GENOMIC DNA]</scope>
    <source>
        <strain evidence="4 5">CGMCC 4.5739</strain>
    </source>
</reference>
<accession>A0A1I1N0Y3</accession>
<dbReference type="PANTHER" id="PTHR34069">
    <property type="entry name" value="3-OXOACYL-[ACYL-CARRIER-PROTEIN] SYNTHASE 3"/>
    <property type="match status" value="1"/>
</dbReference>
<protein>
    <submittedName>
        <fullName evidence="4">3-oxoacyl-[acyl-carrier-protein] synthase-3</fullName>
    </submittedName>
</protein>
<keyword evidence="5" id="KW-1185">Reference proteome</keyword>
<organism evidence="4 5">
    <name type="scientific">Streptomyces aidingensis</name>
    <dbReference type="NCBI Taxonomy" id="910347"/>
    <lineage>
        <taxon>Bacteria</taxon>
        <taxon>Bacillati</taxon>
        <taxon>Actinomycetota</taxon>
        <taxon>Actinomycetes</taxon>
        <taxon>Kitasatosporales</taxon>
        <taxon>Streptomycetaceae</taxon>
        <taxon>Streptomyces</taxon>
    </lineage>
</organism>
<evidence type="ECO:0000259" key="3">
    <source>
        <dbReference type="Pfam" id="PF08541"/>
    </source>
</evidence>
<proteinExistence type="predicted"/>
<evidence type="ECO:0000256" key="1">
    <source>
        <dbReference type="ARBA" id="ARBA00022679"/>
    </source>
</evidence>
<dbReference type="InterPro" id="IPR016039">
    <property type="entry name" value="Thiolase-like"/>
</dbReference>
<sequence>MSTGVGLERVAVRLPGRVEKVADIMRRTGHDPAESRLFKTLFGLRHSPSLAPGEQWEDLLTAAGREALGGGHASLVLYGHTLLTQEFALRGGFADRMRARLGLPGSRFFGLSHINCVSVLRGVELARRYLRRPGVSPDDRVLILGGDHASVHDASRVMPGMAVGGDGVIAVAVRPHGRARYRYLGGAASRDARFHRKDLSADRAVLFSQICREQAVDTALRAVRDAGLTPADIDWVMPHLSNRMFWSTFGRLTGIPRDRICTDLIPERGHNFGGDALMALEHAESTGRLRPGHRCVLLSLALGAYFQAVIVEVEED</sequence>
<dbReference type="Pfam" id="PF08541">
    <property type="entry name" value="ACP_syn_III_C"/>
    <property type="match status" value="1"/>
</dbReference>
<dbReference type="RefSeq" id="WP_245834074.1">
    <property type="nucleotide sequence ID" value="NZ_FOLM01000007.1"/>
</dbReference>